<evidence type="ECO:0000259" key="1">
    <source>
        <dbReference type="PROSITE" id="PS50164"/>
    </source>
</evidence>
<dbReference type="AlphaFoldDB" id="A0AB37VT88"/>
<reference evidence="2 3" key="1">
    <citation type="submission" date="2017-12" db="EMBL/GenBank/DDBJ databases">
        <title>A pool of 800 enterococci isolated from chicken carcass rinse samples from New Zealand.</title>
        <authorList>
            <person name="Zhang J."/>
            <person name="Rogers L."/>
            <person name="Midwinter A."/>
            <person name="French N."/>
        </authorList>
    </citation>
    <scope>NUCLEOTIDE SEQUENCE [LARGE SCALE GENOMIC DNA]</scope>
    <source>
        <strain evidence="2 3">EN697</strain>
    </source>
</reference>
<evidence type="ECO:0000313" key="3">
    <source>
        <dbReference type="Proteomes" id="UP000289562"/>
    </source>
</evidence>
<accession>A0AB37VT88</accession>
<dbReference type="Proteomes" id="UP000289562">
    <property type="component" value="Unassembled WGS sequence"/>
</dbReference>
<dbReference type="InterPro" id="IPR000305">
    <property type="entry name" value="GIY-YIG_endonuc"/>
</dbReference>
<dbReference type="Gene3D" id="3.40.1440.10">
    <property type="entry name" value="GIY-YIG endonuclease"/>
    <property type="match status" value="1"/>
</dbReference>
<name>A0AB37VT88_ENTFC</name>
<evidence type="ECO:0000313" key="2">
    <source>
        <dbReference type="EMBL" id="RXU85911.1"/>
    </source>
</evidence>
<comment type="caution">
    <text evidence="2">The sequence shown here is derived from an EMBL/GenBank/DDBJ whole genome shotgun (WGS) entry which is preliminary data.</text>
</comment>
<protein>
    <recommendedName>
        <fullName evidence="1">GIY-YIG domain-containing protein</fullName>
    </recommendedName>
</protein>
<dbReference type="EMBL" id="PJVH01000036">
    <property type="protein sequence ID" value="RXU85911.1"/>
    <property type="molecule type" value="Genomic_DNA"/>
</dbReference>
<dbReference type="RefSeq" id="WP_002326663.1">
    <property type="nucleotide sequence ID" value="NZ_JBCAMO010000158.1"/>
</dbReference>
<dbReference type="InterPro" id="IPR035901">
    <property type="entry name" value="GIY-YIG_endonuc_sf"/>
</dbReference>
<sequence>MDRTERILYVLQLENNTYYIGQTKCLKKRVEKHFKSKGSAWTRMNKPIKLIEYRTFVNMSYQEMELLENILTIKYMKKYSWKNVRGGFFSECDSSSIRKKLIKHSKDLPKEIIDSI</sequence>
<organism evidence="2 3">
    <name type="scientific">Enterococcus faecium</name>
    <name type="common">Streptococcus faecium</name>
    <dbReference type="NCBI Taxonomy" id="1352"/>
    <lineage>
        <taxon>Bacteria</taxon>
        <taxon>Bacillati</taxon>
        <taxon>Bacillota</taxon>
        <taxon>Bacilli</taxon>
        <taxon>Lactobacillales</taxon>
        <taxon>Enterococcaceae</taxon>
        <taxon>Enterococcus</taxon>
    </lineage>
</organism>
<gene>
    <name evidence="2" type="ORF">CYQ77_10380</name>
</gene>
<dbReference type="SUPFAM" id="SSF82771">
    <property type="entry name" value="GIY-YIG endonuclease"/>
    <property type="match status" value="1"/>
</dbReference>
<feature type="domain" description="GIY-YIG" evidence="1">
    <location>
        <begin position="4"/>
        <end position="81"/>
    </location>
</feature>
<dbReference type="PROSITE" id="PS50164">
    <property type="entry name" value="GIY_YIG"/>
    <property type="match status" value="1"/>
</dbReference>
<dbReference type="Pfam" id="PF01541">
    <property type="entry name" value="GIY-YIG"/>
    <property type="match status" value="1"/>
</dbReference>
<proteinExistence type="predicted"/>